<dbReference type="Proteomes" id="UP000018291">
    <property type="component" value="Unassembled WGS sequence"/>
</dbReference>
<dbReference type="InterPro" id="IPR003812">
    <property type="entry name" value="Fido"/>
</dbReference>
<dbReference type="SUPFAM" id="SSF140931">
    <property type="entry name" value="Fic-like"/>
    <property type="match status" value="1"/>
</dbReference>
<dbReference type="PROSITE" id="PS51459">
    <property type="entry name" value="FIDO"/>
    <property type="match status" value="1"/>
</dbReference>
<evidence type="ECO:0000256" key="2">
    <source>
        <dbReference type="PIRSR" id="PIRSR640198-2"/>
    </source>
</evidence>
<evidence type="ECO:0000259" key="3">
    <source>
        <dbReference type="PROSITE" id="PS51459"/>
    </source>
</evidence>
<evidence type="ECO:0000256" key="1">
    <source>
        <dbReference type="PIRSR" id="PIRSR640198-1"/>
    </source>
</evidence>
<dbReference type="Gene3D" id="1.10.3290.10">
    <property type="entry name" value="Fido-like domain"/>
    <property type="match status" value="1"/>
</dbReference>
<protein>
    <recommendedName>
        <fullName evidence="3">Fido domain-containing protein</fullName>
    </recommendedName>
</protein>
<feature type="binding site" evidence="2">
    <location>
        <begin position="252"/>
        <end position="253"/>
    </location>
    <ligand>
        <name>ATP</name>
        <dbReference type="ChEBI" id="CHEBI:30616"/>
    </ligand>
</feature>
<evidence type="ECO:0000313" key="4">
    <source>
        <dbReference type="EMBL" id="CCM64597.1"/>
    </source>
</evidence>
<dbReference type="STRING" id="1229780.BN381_420026"/>
<name>R4Z6J1_9ACTN</name>
<dbReference type="eggNOG" id="COG3177">
    <property type="taxonomic scope" value="Bacteria"/>
</dbReference>
<feature type="domain" description="Fido" evidence="3">
    <location>
        <begin position="119"/>
        <end position="274"/>
    </location>
</feature>
<gene>
    <name evidence="4" type="ORF">BN381_420026</name>
</gene>
<keyword evidence="2" id="KW-0547">Nucleotide-binding</keyword>
<accession>R4Z6J1</accession>
<proteinExistence type="predicted"/>
<feature type="active site" evidence="1">
    <location>
        <position position="209"/>
    </location>
</feature>
<comment type="caution">
    <text evidence="4">The sequence shown here is derived from an EMBL/GenBank/DDBJ whole genome shotgun (WGS) entry which is preliminary data.</text>
</comment>
<keyword evidence="5" id="KW-1185">Reference proteome</keyword>
<reference evidence="4 5" key="1">
    <citation type="journal article" date="2013" name="ISME J.">
        <title>Metabolic model for the filamentous 'Candidatus Microthrix parvicella' based on genomic and metagenomic analyses.</title>
        <authorList>
            <person name="Jon McIlroy S."/>
            <person name="Kristiansen R."/>
            <person name="Albertsen M."/>
            <person name="Michael Karst S."/>
            <person name="Rossetti S."/>
            <person name="Lund Nielsen J."/>
            <person name="Tandoi V."/>
            <person name="James Seviour R."/>
            <person name="Nielsen P.H."/>
        </authorList>
    </citation>
    <scope>NUCLEOTIDE SEQUENCE [LARGE SCALE GENOMIC DNA]</scope>
    <source>
        <strain evidence="4 5">RN1</strain>
    </source>
</reference>
<dbReference type="AlphaFoldDB" id="R4Z6J1"/>
<dbReference type="GO" id="GO:0005524">
    <property type="term" value="F:ATP binding"/>
    <property type="evidence" value="ECO:0007669"/>
    <property type="project" value="UniProtKB-KW"/>
</dbReference>
<dbReference type="Pfam" id="PF02661">
    <property type="entry name" value="Fic"/>
    <property type="match status" value="1"/>
</dbReference>
<keyword evidence="2" id="KW-0067">ATP-binding</keyword>
<feature type="binding site" evidence="2">
    <location>
        <begin position="213"/>
        <end position="220"/>
    </location>
    <ligand>
        <name>ATP</name>
        <dbReference type="ChEBI" id="CHEBI:30616"/>
    </ligand>
</feature>
<dbReference type="PANTHER" id="PTHR13504:SF38">
    <property type="entry name" value="FIDO DOMAIN-CONTAINING PROTEIN"/>
    <property type="match status" value="1"/>
</dbReference>
<evidence type="ECO:0000313" key="5">
    <source>
        <dbReference type="Proteomes" id="UP000018291"/>
    </source>
</evidence>
<dbReference type="InterPro" id="IPR040198">
    <property type="entry name" value="Fido_containing"/>
</dbReference>
<dbReference type="PANTHER" id="PTHR13504">
    <property type="entry name" value="FIDO DOMAIN-CONTAINING PROTEIN DDB_G0283145"/>
    <property type="match status" value="1"/>
</dbReference>
<dbReference type="InterPro" id="IPR036597">
    <property type="entry name" value="Fido-like_dom_sf"/>
</dbReference>
<dbReference type="OrthoDB" id="9813719at2"/>
<sequence>MPRPYEQSHPWLTFNLKQINDMGPRSWLLMGEARSKCQHLAGAPLQPALAEELNRVTLIRGAQATTAIEGAIDAEVAGLLDGTYAAPPSRHYQEVEVRNLLDALGAIDAEVQGGKYPRLTVDLIRDYNSKVLHGLDDQLNDGAVPGELREHSVVVGPYRGAPADDCEFLLQRLCEWLEGPDFKNEDASIDFSLMLVRAMMAHLYLAWIHPFGDGNGRTARLVEFLILARSGKVPLPAAHLLSNHYNLTCDQYYRELDRASKSSSIVDFVAYATERFVDGIRVEIDTVRQQQLGVAWINYVNEVMSRYPSGKAADRQRELVLAMSTLGWLTQDEIKLITPAVAQTYARAEDRMVPRDLNRLIEAGLVRKRRGAKATHQACVDRMAAFMAPMHRPQNRMATDDASPIRRP</sequence>
<organism evidence="4 5">
    <name type="scientific">Candidatus Neomicrothrix parvicella RN1</name>
    <dbReference type="NCBI Taxonomy" id="1229780"/>
    <lineage>
        <taxon>Bacteria</taxon>
        <taxon>Bacillati</taxon>
        <taxon>Actinomycetota</taxon>
        <taxon>Acidimicrobiia</taxon>
        <taxon>Acidimicrobiales</taxon>
        <taxon>Microthrixaceae</taxon>
        <taxon>Candidatus Neomicrothrix</taxon>
    </lineage>
</organism>
<dbReference type="EMBL" id="CANL01000037">
    <property type="protein sequence ID" value="CCM64597.1"/>
    <property type="molecule type" value="Genomic_DNA"/>
</dbReference>
<dbReference type="HOGENOM" id="CLU_047250_2_1_11"/>